<dbReference type="PANTHER" id="PTHR22600:SF57">
    <property type="entry name" value="BETA-N-ACETYLHEXOSAMINIDASE"/>
    <property type="match status" value="1"/>
</dbReference>
<dbReference type="RefSeq" id="WP_133276704.1">
    <property type="nucleotide sequence ID" value="NZ_CP037933.1"/>
</dbReference>
<proteinExistence type="inferred from homology"/>
<feature type="domain" description="Glycoside hydrolase family 20 catalytic" evidence="8">
    <location>
        <begin position="154"/>
        <end position="509"/>
    </location>
</feature>
<dbReference type="PANTHER" id="PTHR22600">
    <property type="entry name" value="BETA-HEXOSAMINIDASE"/>
    <property type="match status" value="1"/>
</dbReference>
<dbReference type="InterPro" id="IPR025705">
    <property type="entry name" value="Beta_hexosaminidase_sua/sub"/>
</dbReference>
<evidence type="ECO:0000256" key="5">
    <source>
        <dbReference type="ARBA" id="ARBA00023295"/>
    </source>
</evidence>
<evidence type="ECO:0000256" key="2">
    <source>
        <dbReference type="ARBA" id="ARBA00006285"/>
    </source>
</evidence>
<organism evidence="10 11">
    <name type="scientific">Flavobacterium nackdongense</name>
    <dbReference type="NCBI Taxonomy" id="2547394"/>
    <lineage>
        <taxon>Bacteria</taxon>
        <taxon>Pseudomonadati</taxon>
        <taxon>Bacteroidota</taxon>
        <taxon>Flavobacteriia</taxon>
        <taxon>Flavobacteriales</taxon>
        <taxon>Flavobacteriaceae</taxon>
        <taxon>Flavobacterium</taxon>
    </lineage>
</organism>
<dbReference type="GO" id="GO:0016020">
    <property type="term" value="C:membrane"/>
    <property type="evidence" value="ECO:0007669"/>
    <property type="project" value="TreeGrafter"/>
</dbReference>
<name>A0A4P6YEF9_9FLAO</name>
<dbReference type="InterPro" id="IPR015882">
    <property type="entry name" value="HEX_bac_N"/>
</dbReference>
<evidence type="ECO:0000256" key="6">
    <source>
        <dbReference type="PIRSR" id="PIRSR625705-1"/>
    </source>
</evidence>
<dbReference type="InterPro" id="IPR026876">
    <property type="entry name" value="Fn3_assoc_repeat"/>
</dbReference>
<feature type="chain" id="PRO_5020857307" description="beta-N-acetylhexosaminidase" evidence="7">
    <location>
        <begin position="22"/>
        <end position="624"/>
    </location>
</feature>
<feature type="active site" description="Proton donor" evidence="6">
    <location>
        <position position="344"/>
    </location>
</feature>
<keyword evidence="5" id="KW-0326">Glycosidase</keyword>
<dbReference type="Gene3D" id="3.30.379.10">
    <property type="entry name" value="Chitobiase/beta-hexosaminidase domain 2-like"/>
    <property type="match status" value="1"/>
</dbReference>
<dbReference type="SUPFAM" id="SSF51445">
    <property type="entry name" value="(Trans)glycosidases"/>
    <property type="match status" value="1"/>
</dbReference>
<dbReference type="InterPro" id="IPR017853">
    <property type="entry name" value="GH"/>
</dbReference>
<dbReference type="InterPro" id="IPR015883">
    <property type="entry name" value="Glyco_hydro_20_cat"/>
</dbReference>
<dbReference type="OrthoDB" id="9763537at2"/>
<evidence type="ECO:0000256" key="4">
    <source>
        <dbReference type="ARBA" id="ARBA00022801"/>
    </source>
</evidence>
<dbReference type="Gene3D" id="3.20.20.80">
    <property type="entry name" value="Glycosidases"/>
    <property type="match status" value="1"/>
</dbReference>
<dbReference type="AlphaFoldDB" id="A0A4P6YEF9"/>
<keyword evidence="4" id="KW-0378">Hydrolase</keyword>
<evidence type="ECO:0000259" key="9">
    <source>
        <dbReference type="Pfam" id="PF02838"/>
    </source>
</evidence>
<dbReference type="EC" id="3.2.1.52" evidence="3"/>
<protein>
    <recommendedName>
        <fullName evidence="3">beta-N-acetylhexosaminidase</fullName>
        <ecNumber evidence="3">3.2.1.52</ecNumber>
    </recommendedName>
</protein>
<sequence>MKLKSSIALFFLMVFSLKAQHSIIPNPVSYVSQQGSFVLNSKTKVYLVNSNPELNKIVKLHFSSDSGKGYSVSEERPANNASLIRIELNKISEQTLGKEGYSLEVGEKEIVLKANAVAGLFYGLQTFDQLVPIAKSAEENIAIPACKIKDYPRFGWRGLMLDVSRHFFTKSEVKEYIDWMAKYKFNTLQLHLTDDNGWRIEIKGLPKLTQIGAWRVARFGSFGEREAPKEGEKTPYGGFYTQDDIREIIRYASEKQITIVPEIDVPGHSMALLAAYPELSTLKEPKMVNPGSKFAEWHGDGTFTMTIENSLNPADEKVYSVLDIIFGEIASLFPGNYIHLGGDECYHGYWEKDENCKALMKRENLKDAKELQSYFIKRVAKTINSKGKKVIGWDEILYGGLADGAAVMSWRGIEGGIKASQLGHEAIMSPNTFAYLDYVQGDPSVEVPIYSKLSLKKTYEFEPAPEGVDSKFILGGQANLWTEEIPTIQHAFYMTYPRAFGISESVWSPYSTKNWENFSARVEQHFKRFDAIEKPISKAVYDPIVTTKMVDGKMMCTLAAELSNVELYYTIDGTFPAKYSPKYTHPFEIPKGDITFRVVAYRNGVQIGRMLTISRDLLEKRLGK</sequence>
<dbReference type="KEGG" id="fnk:E1750_10355"/>
<gene>
    <name evidence="10" type="ORF">E1750_10355</name>
</gene>
<dbReference type="SUPFAM" id="SSF55545">
    <property type="entry name" value="beta-N-acetylhexosaminidase-like domain"/>
    <property type="match status" value="1"/>
</dbReference>
<dbReference type="Pfam" id="PF00728">
    <property type="entry name" value="Glyco_hydro_20"/>
    <property type="match status" value="1"/>
</dbReference>
<dbReference type="CDD" id="cd06563">
    <property type="entry name" value="GH20_chitobiase-like"/>
    <property type="match status" value="1"/>
</dbReference>
<keyword evidence="11" id="KW-1185">Reference proteome</keyword>
<evidence type="ECO:0000313" key="10">
    <source>
        <dbReference type="EMBL" id="QBN19185.1"/>
    </source>
</evidence>
<evidence type="ECO:0000256" key="3">
    <source>
        <dbReference type="ARBA" id="ARBA00012663"/>
    </source>
</evidence>
<comment type="catalytic activity">
    <reaction evidence="1">
        <text>Hydrolysis of terminal non-reducing N-acetyl-D-hexosamine residues in N-acetyl-beta-D-hexosaminides.</text>
        <dbReference type="EC" id="3.2.1.52"/>
    </reaction>
</comment>
<dbReference type="GO" id="GO:0005975">
    <property type="term" value="P:carbohydrate metabolic process"/>
    <property type="evidence" value="ECO:0007669"/>
    <property type="project" value="InterPro"/>
</dbReference>
<evidence type="ECO:0000313" key="11">
    <source>
        <dbReference type="Proteomes" id="UP000291124"/>
    </source>
</evidence>
<dbReference type="EMBL" id="CP037933">
    <property type="protein sequence ID" value="QBN19185.1"/>
    <property type="molecule type" value="Genomic_DNA"/>
</dbReference>
<dbReference type="Pfam" id="PF02838">
    <property type="entry name" value="Glyco_hydro_20b"/>
    <property type="match status" value="1"/>
</dbReference>
<dbReference type="GO" id="GO:0030203">
    <property type="term" value="P:glycosaminoglycan metabolic process"/>
    <property type="evidence" value="ECO:0007669"/>
    <property type="project" value="TreeGrafter"/>
</dbReference>
<keyword evidence="7" id="KW-0732">Signal</keyword>
<dbReference type="PRINTS" id="PR00738">
    <property type="entry name" value="GLHYDRLASE20"/>
</dbReference>
<evidence type="ECO:0000259" key="8">
    <source>
        <dbReference type="Pfam" id="PF00728"/>
    </source>
</evidence>
<evidence type="ECO:0000256" key="1">
    <source>
        <dbReference type="ARBA" id="ARBA00001231"/>
    </source>
</evidence>
<feature type="signal peptide" evidence="7">
    <location>
        <begin position="1"/>
        <end position="21"/>
    </location>
</feature>
<evidence type="ECO:0000256" key="7">
    <source>
        <dbReference type="SAM" id="SignalP"/>
    </source>
</evidence>
<feature type="domain" description="Beta-hexosaminidase bacterial type N-terminal" evidence="9">
    <location>
        <begin position="21"/>
        <end position="151"/>
    </location>
</feature>
<dbReference type="GO" id="GO:0004563">
    <property type="term" value="F:beta-N-acetylhexosaminidase activity"/>
    <property type="evidence" value="ECO:0007669"/>
    <property type="project" value="UniProtKB-EC"/>
</dbReference>
<dbReference type="InterPro" id="IPR029018">
    <property type="entry name" value="Hex-like_dom2"/>
</dbReference>
<comment type="similarity">
    <text evidence="2">Belongs to the glycosyl hydrolase 20 family.</text>
</comment>
<reference evidence="11" key="1">
    <citation type="submission" date="2019-03" db="EMBL/GenBank/DDBJ databases">
        <title>Flavobacterium sp.</title>
        <authorList>
            <person name="Kim H."/>
        </authorList>
    </citation>
    <scope>NUCLEOTIDE SEQUENCE [LARGE SCALE GENOMIC DNA]</scope>
    <source>
        <strain evidence="11">GS13</strain>
    </source>
</reference>
<accession>A0A4P6YEF9</accession>
<dbReference type="Proteomes" id="UP000291124">
    <property type="component" value="Chromosome"/>
</dbReference>
<dbReference type="Pfam" id="PF13287">
    <property type="entry name" value="Fn3_assoc"/>
    <property type="match status" value="1"/>
</dbReference>